<dbReference type="VEuPathDB" id="FungiDB:ASPBRDRAFT_29131"/>
<protein>
    <submittedName>
        <fullName evidence="4">Uncharacterized protein</fullName>
    </submittedName>
</protein>
<gene>
    <name evidence="4" type="ORF">ASPBRDRAFT_29131</name>
</gene>
<evidence type="ECO:0000256" key="3">
    <source>
        <dbReference type="SAM" id="SignalP"/>
    </source>
</evidence>
<dbReference type="EMBL" id="KV878682">
    <property type="protein sequence ID" value="OJJ73975.1"/>
    <property type="molecule type" value="Genomic_DNA"/>
</dbReference>
<accession>A0A1L9UQG7</accession>
<evidence type="ECO:0000256" key="1">
    <source>
        <dbReference type="SAM" id="MobiDB-lite"/>
    </source>
</evidence>
<keyword evidence="2" id="KW-0472">Membrane</keyword>
<feature type="compositionally biased region" description="Polar residues" evidence="1">
    <location>
        <begin position="238"/>
        <end position="254"/>
    </location>
</feature>
<evidence type="ECO:0000256" key="2">
    <source>
        <dbReference type="SAM" id="Phobius"/>
    </source>
</evidence>
<name>A0A1L9UQG7_ASPBC</name>
<feature type="region of interest" description="Disordered" evidence="1">
    <location>
        <begin position="310"/>
        <end position="330"/>
    </location>
</feature>
<evidence type="ECO:0000313" key="5">
    <source>
        <dbReference type="Proteomes" id="UP000184499"/>
    </source>
</evidence>
<dbReference type="RefSeq" id="XP_067481223.1">
    <property type="nucleotide sequence ID" value="XM_067622620.1"/>
</dbReference>
<dbReference type="Proteomes" id="UP000184499">
    <property type="component" value="Unassembled WGS sequence"/>
</dbReference>
<dbReference type="STRING" id="767769.A0A1L9UQG7"/>
<dbReference type="GeneID" id="93575108"/>
<evidence type="ECO:0000313" key="4">
    <source>
        <dbReference type="EMBL" id="OJJ73975.1"/>
    </source>
</evidence>
<feature type="region of interest" description="Disordered" evidence="1">
    <location>
        <begin position="238"/>
        <end position="276"/>
    </location>
</feature>
<dbReference type="OrthoDB" id="4501674at2759"/>
<keyword evidence="2" id="KW-1133">Transmembrane helix</keyword>
<keyword evidence="2" id="KW-0812">Transmembrane</keyword>
<reference evidence="5" key="1">
    <citation type="journal article" date="2017" name="Genome Biol.">
        <title>Comparative genomics reveals high biological diversity and specific adaptations in the industrially and medically important fungal genus Aspergillus.</title>
        <authorList>
            <person name="de Vries R.P."/>
            <person name="Riley R."/>
            <person name="Wiebenga A."/>
            <person name="Aguilar-Osorio G."/>
            <person name="Amillis S."/>
            <person name="Uchima C.A."/>
            <person name="Anderluh G."/>
            <person name="Asadollahi M."/>
            <person name="Askin M."/>
            <person name="Barry K."/>
            <person name="Battaglia E."/>
            <person name="Bayram O."/>
            <person name="Benocci T."/>
            <person name="Braus-Stromeyer S.A."/>
            <person name="Caldana C."/>
            <person name="Canovas D."/>
            <person name="Cerqueira G.C."/>
            <person name="Chen F."/>
            <person name="Chen W."/>
            <person name="Choi C."/>
            <person name="Clum A."/>
            <person name="Dos Santos R.A."/>
            <person name="Damasio A.R."/>
            <person name="Diallinas G."/>
            <person name="Emri T."/>
            <person name="Fekete E."/>
            <person name="Flipphi M."/>
            <person name="Freyberg S."/>
            <person name="Gallo A."/>
            <person name="Gournas C."/>
            <person name="Habgood R."/>
            <person name="Hainaut M."/>
            <person name="Harispe M.L."/>
            <person name="Henrissat B."/>
            <person name="Hilden K.S."/>
            <person name="Hope R."/>
            <person name="Hossain A."/>
            <person name="Karabika E."/>
            <person name="Karaffa L."/>
            <person name="Karanyi Z."/>
            <person name="Krasevec N."/>
            <person name="Kuo A."/>
            <person name="Kusch H."/>
            <person name="LaButti K."/>
            <person name="Lagendijk E.L."/>
            <person name="Lapidus A."/>
            <person name="Levasseur A."/>
            <person name="Lindquist E."/>
            <person name="Lipzen A."/>
            <person name="Logrieco A.F."/>
            <person name="MacCabe A."/>
            <person name="Maekelae M.R."/>
            <person name="Malavazi I."/>
            <person name="Melin P."/>
            <person name="Meyer V."/>
            <person name="Mielnichuk N."/>
            <person name="Miskei M."/>
            <person name="Molnar A.P."/>
            <person name="Mule G."/>
            <person name="Ngan C.Y."/>
            <person name="Orejas M."/>
            <person name="Orosz E."/>
            <person name="Ouedraogo J.P."/>
            <person name="Overkamp K.M."/>
            <person name="Park H.-S."/>
            <person name="Perrone G."/>
            <person name="Piumi F."/>
            <person name="Punt P.J."/>
            <person name="Ram A.F."/>
            <person name="Ramon A."/>
            <person name="Rauscher S."/>
            <person name="Record E."/>
            <person name="Riano-Pachon D.M."/>
            <person name="Robert V."/>
            <person name="Roehrig J."/>
            <person name="Ruller R."/>
            <person name="Salamov A."/>
            <person name="Salih N.S."/>
            <person name="Samson R.A."/>
            <person name="Sandor E."/>
            <person name="Sanguinetti M."/>
            <person name="Schuetze T."/>
            <person name="Sepcic K."/>
            <person name="Shelest E."/>
            <person name="Sherlock G."/>
            <person name="Sophianopoulou V."/>
            <person name="Squina F.M."/>
            <person name="Sun H."/>
            <person name="Susca A."/>
            <person name="Todd R.B."/>
            <person name="Tsang A."/>
            <person name="Unkles S.E."/>
            <person name="van de Wiele N."/>
            <person name="van Rossen-Uffink D."/>
            <person name="Oliveira J.V."/>
            <person name="Vesth T.C."/>
            <person name="Visser J."/>
            <person name="Yu J.-H."/>
            <person name="Zhou M."/>
            <person name="Andersen M.R."/>
            <person name="Archer D.B."/>
            <person name="Baker S.E."/>
            <person name="Benoit I."/>
            <person name="Brakhage A.A."/>
            <person name="Braus G.H."/>
            <person name="Fischer R."/>
            <person name="Frisvad J.C."/>
            <person name="Goldman G.H."/>
            <person name="Houbraken J."/>
            <person name="Oakley B."/>
            <person name="Pocsi I."/>
            <person name="Scazzocchio C."/>
            <person name="Seiboth B."/>
            <person name="vanKuyk P.A."/>
            <person name="Wortman J."/>
            <person name="Dyer P.S."/>
            <person name="Grigoriev I.V."/>
        </authorList>
    </citation>
    <scope>NUCLEOTIDE SEQUENCE [LARGE SCALE GENOMIC DNA]</scope>
    <source>
        <strain evidence="5">CBS 101740 / IMI 381727 / IBT 21946</strain>
    </source>
</reference>
<keyword evidence="5" id="KW-1185">Reference proteome</keyword>
<feature type="transmembrane region" description="Helical" evidence="2">
    <location>
        <begin position="131"/>
        <end position="153"/>
    </location>
</feature>
<feature type="signal peptide" evidence="3">
    <location>
        <begin position="1"/>
        <end position="16"/>
    </location>
</feature>
<sequence length="348" mass="38468">MSSFTMLLASIVSSRAQTTSRVTLGQQQRRPAAILKSTHRLLNENFDSIHLWNRNSKVVKHQLDTVLDELNCARNSPLATRSNILSQEMATMKVGAAQTEIFEVNLRAGSGGPEYMNRNWIPHWSYRKSSIAAACIFTAVTVMALTFLAILSVKKAKRCWERHRREKQDYANSGYSALSLLEEGHKMASTRSKQVSRETLMFSSSRSPSSTYLVEQDGPPVTRVYHASKSVSTIALDSPSSSTLVDADSTTQLNAIPERPASALRRSRHERHGSKAKSIVVVPSPLRTISVKPMIQHTDPTHSLELTPLNIEHKGGSVPPSSKRDSAGGNSLFKLPAIQRTMSPLFSF</sequence>
<dbReference type="OMA" id="HWSYKKS"/>
<feature type="chain" id="PRO_5012566954" evidence="3">
    <location>
        <begin position="17"/>
        <end position="348"/>
    </location>
</feature>
<proteinExistence type="predicted"/>
<organism evidence="4 5">
    <name type="scientific">Aspergillus brasiliensis (strain CBS 101740 / IMI 381727 / IBT 21946)</name>
    <dbReference type="NCBI Taxonomy" id="767769"/>
    <lineage>
        <taxon>Eukaryota</taxon>
        <taxon>Fungi</taxon>
        <taxon>Dikarya</taxon>
        <taxon>Ascomycota</taxon>
        <taxon>Pezizomycotina</taxon>
        <taxon>Eurotiomycetes</taxon>
        <taxon>Eurotiomycetidae</taxon>
        <taxon>Eurotiales</taxon>
        <taxon>Aspergillaceae</taxon>
        <taxon>Aspergillus</taxon>
        <taxon>Aspergillus subgen. Circumdati</taxon>
    </lineage>
</organism>
<feature type="compositionally biased region" description="Basic residues" evidence="1">
    <location>
        <begin position="265"/>
        <end position="275"/>
    </location>
</feature>
<dbReference type="AlphaFoldDB" id="A0A1L9UQG7"/>
<keyword evidence="3" id="KW-0732">Signal</keyword>